<dbReference type="Gene3D" id="3.40.50.300">
    <property type="entry name" value="P-loop containing nucleotide triphosphate hydrolases"/>
    <property type="match status" value="2"/>
</dbReference>
<dbReference type="CDD" id="cd03257">
    <property type="entry name" value="ABC_NikE_OppD_transporters"/>
    <property type="match status" value="2"/>
</dbReference>
<evidence type="ECO:0000256" key="4">
    <source>
        <dbReference type="ARBA" id="ARBA00022840"/>
    </source>
</evidence>
<keyword evidence="2" id="KW-0813">Transport</keyword>
<dbReference type="PROSITE" id="PS50893">
    <property type="entry name" value="ABC_TRANSPORTER_2"/>
    <property type="match status" value="2"/>
</dbReference>
<dbReference type="PANTHER" id="PTHR43776">
    <property type="entry name" value="TRANSPORT ATP-BINDING PROTEIN"/>
    <property type="match status" value="1"/>
</dbReference>
<dbReference type="InterPro" id="IPR003593">
    <property type="entry name" value="AAA+_ATPase"/>
</dbReference>
<keyword evidence="4 6" id="KW-0067">ATP-binding</keyword>
<dbReference type="PROSITE" id="PS00211">
    <property type="entry name" value="ABC_TRANSPORTER_1"/>
    <property type="match status" value="2"/>
</dbReference>
<dbReference type="Pfam" id="PF08352">
    <property type="entry name" value="oligo_HPY"/>
    <property type="match status" value="1"/>
</dbReference>
<sequence length="534" mass="56812">MTTSVVSVDNLRVSYSTSRSSVEVVRGVSFDIAPGESYGLVGESGSGKSTIALALTGHRVAGATVTADSLNVAGLDVLDLSQSELRAFRARKIGVVYQEPARALNPTMTVGAQVAEVFRLRGDDRGLARRETVAALDRVGLPDPATFASRYPHELSGGQQQRVVIAMALAVSPELLILDEPTTGLDARVETEVMALIDQLQIELGFATLLISHNLPLVAAHCQRIGVLERGVLVEHGSAADVLLNPSHAYSKKLVAALPDLAFASARNRDSADETDPLVTVTGLSKSYGGKRALDNVSLTIGRNEILGIVGQSGSGKSTFGRALAGLIRYDGQVSFTDSFERRRPARPLVQMVFQSPDASLNPRRTVRQVFARSIELLGGTGTVEMLAESTGLDLALLKLLPHELSGGQKQRVAIARAFAGPVPLVICDEPTSALDVSVQALVLDLLEELQERTGVSFVFISHDLAVVRRLADRIGVLHEGRLVDLAPTEQLFSGDVDAYTESLIASAVDLRARGVRTPAVAAPGDGWQANRAR</sequence>
<dbReference type="Proteomes" id="UP000598775">
    <property type="component" value="Unassembled WGS sequence"/>
</dbReference>
<gene>
    <name evidence="6" type="ORF">GCM10011399_14980</name>
</gene>
<evidence type="ECO:0000313" key="6">
    <source>
        <dbReference type="EMBL" id="GGF22342.1"/>
    </source>
</evidence>
<comment type="caution">
    <text evidence="6">The sequence shown here is derived from an EMBL/GenBank/DDBJ whole genome shotgun (WGS) entry which is preliminary data.</text>
</comment>
<dbReference type="AlphaFoldDB" id="A0A917EXV4"/>
<evidence type="ECO:0000313" key="7">
    <source>
        <dbReference type="Proteomes" id="UP000598775"/>
    </source>
</evidence>
<dbReference type="SUPFAM" id="SSF52540">
    <property type="entry name" value="P-loop containing nucleoside triphosphate hydrolases"/>
    <property type="match status" value="2"/>
</dbReference>
<name>A0A917EXV4_9MICO</name>
<dbReference type="InterPro" id="IPR003439">
    <property type="entry name" value="ABC_transporter-like_ATP-bd"/>
</dbReference>
<dbReference type="GO" id="GO:0016887">
    <property type="term" value="F:ATP hydrolysis activity"/>
    <property type="evidence" value="ECO:0007669"/>
    <property type="project" value="InterPro"/>
</dbReference>
<dbReference type="GO" id="GO:0015833">
    <property type="term" value="P:peptide transport"/>
    <property type="evidence" value="ECO:0007669"/>
    <property type="project" value="InterPro"/>
</dbReference>
<feature type="domain" description="ABC transporter" evidence="5">
    <location>
        <begin position="279"/>
        <end position="505"/>
    </location>
</feature>
<reference evidence="6 7" key="1">
    <citation type="journal article" date="2014" name="Int. J. Syst. Evol. Microbiol.">
        <title>Complete genome sequence of Corynebacterium casei LMG S-19264T (=DSM 44701T), isolated from a smear-ripened cheese.</title>
        <authorList>
            <consortium name="US DOE Joint Genome Institute (JGI-PGF)"/>
            <person name="Walter F."/>
            <person name="Albersmeier A."/>
            <person name="Kalinowski J."/>
            <person name="Ruckert C."/>
        </authorList>
    </citation>
    <scope>NUCLEOTIDE SEQUENCE [LARGE SCALE GENOMIC DNA]</scope>
    <source>
        <strain evidence="6 7">CGMCC 1.12976</strain>
    </source>
</reference>
<comment type="similarity">
    <text evidence="1">Belongs to the ABC transporter superfamily.</text>
</comment>
<dbReference type="RefSeq" id="WP_188675996.1">
    <property type="nucleotide sequence ID" value="NZ_BMGP01000002.1"/>
</dbReference>
<protein>
    <submittedName>
        <fullName evidence="6">ABC transporter ATP-binding protein</fullName>
    </submittedName>
</protein>
<organism evidence="6 7">
    <name type="scientific">Subtercola lobariae</name>
    <dbReference type="NCBI Taxonomy" id="1588641"/>
    <lineage>
        <taxon>Bacteria</taxon>
        <taxon>Bacillati</taxon>
        <taxon>Actinomycetota</taxon>
        <taxon>Actinomycetes</taxon>
        <taxon>Micrococcales</taxon>
        <taxon>Microbacteriaceae</taxon>
        <taxon>Subtercola</taxon>
    </lineage>
</organism>
<dbReference type="GO" id="GO:0005524">
    <property type="term" value="F:ATP binding"/>
    <property type="evidence" value="ECO:0007669"/>
    <property type="project" value="UniProtKB-KW"/>
</dbReference>
<dbReference type="PANTHER" id="PTHR43776:SF7">
    <property type="entry name" value="D,D-DIPEPTIDE TRANSPORT ATP-BINDING PROTEIN DDPF-RELATED"/>
    <property type="match status" value="1"/>
</dbReference>
<dbReference type="GO" id="GO:0055085">
    <property type="term" value="P:transmembrane transport"/>
    <property type="evidence" value="ECO:0007669"/>
    <property type="project" value="UniProtKB-ARBA"/>
</dbReference>
<accession>A0A917EXV4</accession>
<dbReference type="InterPro" id="IPR027417">
    <property type="entry name" value="P-loop_NTPase"/>
</dbReference>
<evidence type="ECO:0000256" key="2">
    <source>
        <dbReference type="ARBA" id="ARBA00022448"/>
    </source>
</evidence>
<dbReference type="InterPro" id="IPR050319">
    <property type="entry name" value="ABC_transp_ATP-bind"/>
</dbReference>
<evidence type="ECO:0000256" key="3">
    <source>
        <dbReference type="ARBA" id="ARBA00022741"/>
    </source>
</evidence>
<evidence type="ECO:0000259" key="5">
    <source>
        <dbReference type="PROSITE" id="PS50893"/>
    </source>
</evidence>
<keyword evidence="7" id="KW-1185">Reference proteome</keyword>
<dbReference type="InterPro" id="IPR013563">
    <property type="entry name" value="Oligopep_ABC_C"/>
</dbReference>
<evidence type="ECO:0000256" key="1">
    <source>
        <dbReference type="ARBA" id="ARBA00005417"/>
    </source>
</evidence>
<keyword evidence="3" id="KW-0547">Nucleotide-binding</keyword>
<dbReference type="EMBL" id="BMGP01000002">
    <property type="protein sequence ID" value="GGF22342.1"/>
    <property type="molecule type" value="Genomic_DNA"/>
</dbReference>
<dbReference type="Pfam" id="PF00005">
    <property type="entry name" value="ABC_tran"/>
    <property type="match status" value="2"/>
</dbReference>
<dbReference type="InterPro" id="IPR017871">
    <property type="entry name" value="ABC_transporter-like_CS"/>
</dbReference>
<feature type="domain" description="ABC transporter" evidence="5">
    <location>
        <begin position="6"/>
        <end position="255"/>
    </location>
</feature>
<proteinExistence type="inferred from homology"/>
<dbReference type="SMART" id="SM00382">
    <property type="entry name" value="AAA"/>
    <property type="match status" value="2"/>
</dbReference>